<organism evidence="1 2">
    <name type="scientific">Euplotes crassus</name>
    <dbReference type="NCBI Taxonomy" id="5936"/>
    <lineage>
        <taxon>Eukaryota</taxon>
        <taxon>Sar</taxon>
        <taxon>Alveolata</taxon>
        <taxon>Ciliophora</taxon>
        <taxon>Intramacronucleata</taxon>
        <taxon>Spirotrichea</taxon>
        <taxon>Hypotrichia</taxon>
        <taxon>Euplotida</taxon>
        <taxon>Euplotidae</taxon>
        <taxon>Moneuplotes</taxon>
    </lineage>
</organism>
<comment type="caution">
    <text evidence="1">The sequence shown here is derived from an EMBL/GenBank/DDBJ whole genome shotgun (WGS) entry which is preliminary data.</text>
</comment>
<reference evidence="1" key="1">
    <citation type="submission" date="2023-07" db="EMBL/GenBank/DDBJ databases">
        <authorList>
            <consortium name="AG Swart"/>
            <person name="Singh M."/>
            <person name="Singh A."/>
            <person name="Seah K."/>
            <person name="Emmerich C."/>
        </authorList>
    </citation>
    <scope>NUCLEOTIDE SEQUENCE</scope>
    <source>
        <strain evidence="1">DP1</strain>
    </source>
</reference>
<protein>
    <submittedName>
        <fullName evidence="1">Uncharacterized protein</fullName>
    </submittedName>
</protein>
<dbReference type="Proteomes" id="UP001295684">
    <property type="component" value="Unassembled WGS sequence"/>
</dbReference>
<proteinExistence type="predicted"/>
<gene>
    <name evidence="1" type="ORF">ECRASSUSDP1_LOCUS8796</name>
</gene>
<evidence type="ECO:0000313" key="1">
    <source>
        <dbReference type="EMBL" id="CAI2367509.1"/>
    </source>
</evidence>
<evidence type="ECO:0000313" key="2">
    <source>
        <dbReference type="Proteomes" id="UP001295684"/>
    </source>
</evidence>
<name>A0AAD1X8X8_EUPCR</name>
<dbReference type="AlphaFoldDB" id="A0AAD1X8X8"/>
<keyword evidence="2" id="KW-1185">Reference proteome</keyword>
<sequence length="358" mass="41585">MNTANPLRLEINQDIDLEHQLEFEDKIRAKHLAKSFIEQRLNHLKILKNISNFPKISTGCSSRKRKNKKERIRIIKDRVDMTKLQVTSTALHIKVGNKNRQKKPMTQTACWSINTSPRLSNTSNSCITRIIISKKEIKTLKNNQTNSEEKIPKIGVSFKKIPDNKKSSQIKMMTNTFKERNSKEKEAHFGKYTVSSDHTISRKASVHNQRPKKMFDNSSLLSDDLLQKRKTINLKLKGVRFLQKRAQMPFLTVSRNHKPQNRRKKSPIQNLPQSIAIQSYFKDIPLTSLKKRSFFLNQAPQPTCNLSITKIEPSTAPRKKNRHAKSFLAKENVTQEGFENLERKRIWRKKEAVVLPIT</sequence>
<dbReference type="EMBL" id="CAMPGE010008619">
    <property type="protein sequence ID" value="CAI2367509.1"/>
    <property type="molecule type" value="Genomic_DNA"/>
</dbReference>
<accession>A0AAD1X8X8</accession>